<sequence length="97" mass="10278">MAIEKKIVSEDIVNEKASTLDFGGMRKFDQATANLLVKTGLGLSVGVVASALLFKRRMWPVTFFTGAGVGAAYADAQRLFDSVSTLGRPAPAKNQSA</sequence>
<name>A0ACC1J504_9FUNG</name>
<dbReference type="EMBL" id="JANBPW010003428">
    <property type="protein sequence ID" value="KAJ1937694.1"/>
    <property type="molecule type" value="Genomic_DNA"/>
</dbReference>
<dbReference type="Proteomes" id="UP001150603">
    <property type="component" value="Unassembled WGS sequence"/>
</dbReference>
<organism evidence="1 2">
    <name type="scientific">Linderina macrospora</name>
    <dbReference type="NCBI Taxonomy" id="4868"/>
    <lineage>
        <taxon>Eukaryota</taxon>
        <taxon>Fungi</taxon>
        <taxon>Fungi incertae sedis</taxon>
        <taxon>Zoopagomycota</taxon>
        <taxon>Kickxellomycotina</taxon>
        <taxon>Kickxellomycetes</taxon>
        <taxon>Kickxellales</taxon>
        <taxon>Kickxellaceae</taxon>
        <taxon>Linderina</taxon>
    </lineage>
</organism>
<gene>
    <name evidence="1" type="primary">MIC10</name>
    <name evidence="1" type="ORF">FBU59_004676</name>
</gene>
<evidence type="ECO:0000313" key="2">
    <source>
        <dbReference type="Proteomes" id="UP001150603"/>
    </source>
</evidence>
<comment type="caution">
    <text evidence="1">The sequence shown here is derived from an EMBL/GenBank/DDBJ whole genome shotgun (WGS) entry which is preliminary data.</text>
</comment>
<keyword evidence="2" id="KW-1185">Reference proteome</keyword>
<accession>A0ACC1J504</accession>
<reference evidence="1" key="1">
    <citation type="submission" date="2022-07" db="EMBL/GenBank/DDBJ databases">
        <title>Phylogenomic reconstructions and comparative analyses of Kickxellomycotina fungi.</title>
        <authorList>
            <person name="Reynolds N.K."/>
            <person name="Stajich J.E."/>
            <person name="Barry K."/>
            <person name="Grigoriev I.V."/>
            <person name="Crous P."/>
            <person name="Smith M.E."/>
        </authorList>
    </citation>
    <scope>NUCLEOTIDE SEQUENCE</scope>
    <source>
        <strain evidence="1">NRRL 5244</strain>
    </source>
</reference>
<evidence type="ECO:0000313" key="1">
    <source>
        <dbReference type="EMBL" id="KAJ1937694.1"/>
    </source>
</evidence>
<proteinExistence type="predicted"/>
<protein>
    <submittedName>
        <fullName evidence="1">Mitochondrial inner membrane organizing system component</fullName>
    </submittedName>
</protein>